<protein>
    <recommendedName>
        <fullName evidence="3">Ribosomal protein S13</fullName>
    </recommendedName>
</protein>
<dbReference type="Proteomes" id="UP001430953">
    <property type="component" value="Unassembled WGS sequence"/>
</dbReference>
<name>A0AAW2G1P1_9HYME</name>
<keyword evidence="2" id="KW-1185">Reference proteome</keyword>
<gene>
    <name evidence="1" type="ORF">PUN28_008645</name>
</gene>
<reference evidence="1 2" key="1">
    <citation type="submission" date="2023-03" db="EMBL/GenBank/DDBJ databases">
        <title>High recombination rates correlate with genetic variation in Cardiocondyla obscurior ants.</title>
        <authorList>
            <person name="Errbii M."/>
        </authorList>
    </citation>
    <scope>NUCLEOTIDE SEQUENCE [LARGE SCALE GENOMIC DNA]</scope>
    <source>
        <strain evidence="1">Alpha-2009</strain>
        <tissue evidence="1">Whole body</tissue>
    </source>
</reference>
<sequence length="131" mass="14654">MSITTTYAVHIQRIARRSKALNLAELRIIGGIIDPPFETSDRRVDKIKLRKGSNDSNLISRLRSGMIATAGNQRGVRNIDPDNTKTSLRARFRVAQLEIRVPGLVSRRSLSTCSETRSNIIACRDALKIPR</sequence>
<dbReference type="AlphaFoldDB" id="A0AAW2G1P1"/>
<evidence type="ECO:0008006" key="3">
    <source>
        <dbReference type="Google" id="ProtNLM"/>
    </source>
</evidence>
<comment type="caution">
    <text evidence="1">The sequence shown here is derived from an EMBL/GenBank/DDBJ whole genome shotgun (WGS) entry which is preliminary data.</text>
</comment>
<dbReference type="EMBL" id="JADYXP020000007">
    <property type="protein sequence ID" value="KAL0121061.1"/>
    <property type="molecule type" value="Genomic_DNA"/>
</dbReference>
<organism evidence="1 2">
    <name type="scientific">Cardiocondyla obscurior</name>
    <dbReference type="NCBI Taxonomy" id="286306"/>
    <lineage>
        <taxon>Eukaryota</taxon>
        <taxon>Metazoa</taxon>
        <taxon>Ecdysozoa</taxon>
        <taxon>Arthropoda</taxon>
        <taxon>Hexapoda</taxon>
        <taxon>Insecta</taxon>
        <taxon>Pterygota</taxon>
        <taxon>Neoptera</taxon>
        <taxon>Endopterygota</taxon>
        <taxon>Hymenoptera</taxon>
        <taxon>Apocrita</taxon>
        <taxon>Aculeata</taxon>
        <taxon>Formicoidea</taxon>
        <taxon>Formicidae</taxon>
        <taxon>Myrmicinae</taxon>
        <taxon>Cardiocondyla</taxon>
    </lineage>
</organism>
<accession>A0AAW2G1P1</accession>
<evidence type="ECO:0000313" key="1">
    <source>
        <dbReference type="EMBL" id="KAL0121061.1"/>
    </source>
</evidence>
<evidence type="ECO:0000313" key="2">
    <source>
        <dbReference type="Proteomes" id="UP001430953"/>
    </source>
</evidence>
<proteinExistence type="predicted"/>